<gene>
    <name evidence="2" type="ORF">KAK06_15515</name>
</gene>
<dbReference type="Pfam" id="PF14348">
    <property type="entry name" value="DtrJ-like"/>
    <property type="match status" value="1"/>
</dbReference>
<feature type="transmembrane region" description="Helical" evidence="1">
    <location>
        <begin position="128"/>
        <end position="145"/>
    </location>
</feature>
<organism evidence="2 3">
    <name type="scientific">Ideonella aquatica</name>
    <dbReference type="NCBI Taxonomy" id="2824119"/>
    <lineage>
        <taxon>Bacteria</taxon>
        <taxon>Pseudomonadati</taxon>
        <taxon>Pseudomonadota</taxon>
        <taxon>Betaproteobacteria</taxon>
        <taxon>Burkholderiales</taxon>
        <taxon>Sphaerotilaceae</taxon>
        <taxon>Ideonella</taxon>
    </lineage>
</organism>
<proteinExistence type="predicted"/>
<accession>A0A940YHJ9</accession>
<dbReference type="RefSeq" id="WP_210803043.1">
    <property type="nucleotide sequence ID" value="NZ_JAGQDE010000014.1"/>
</dbReference>
<dbReference type="Proteomes" id="UP000678374">
    <property type="component" value="Unassembled WGS sequence"/>
</dbReference>
<keyword evidence="1" id="KW-0472">Membrane</keyword>
<dbReference type="AlphaFoldDB" id="A0A940YHJ9"/>
<evidence type="ECO:0000313" key="2">
    <source>
        <dbReference type="EMBL" id="MBQ0960363.1"/>
    </source>
</evidence>
<evidence type="ECO:0000256" key="1">
    <source>
        <dbReference type="SAM" id="Phobius"/>
    </source>
</evidence>
<dbReference type="EMBL" id="JAGQDE010000014">
    <property type="protein sequence ID" value="MBQ0960363.1"/>
    <property type="molecule type" value="Genomic_DNA"/>
</dbReference>
<sequence>MLVEPAGIARFIGDTIHHSALAIATLVSRTLMNIPGRAREFAASDFIRNSPDPGGAYAQELVHGAGADWNLLVLGTYGFAVRTAMYVAMLPALALGFLLGAVDGLVARAARKANAGRESSSIYHRAKLGVTFVLITGYLVCLALPDVMHPNLALLPLTMAAALLLRLQASYYKKYL</sequence>
<protein>
    <submittedName>
        <fullName evidence="2">DUF4400 domain-containing protein</fullName>
    </submittedName>
</protein>
<evidence type="ECO:0000313" key="3">
    <source>
        <dbReference type="Proteomes" id="UP000678374"/>
    </source>
</evidence>
<dbReference type="InterPro" id="IPR022266">
    <property type="entry name" value="DtrJ-like"/>
</dbReference>
<feature type="transmembrane region" description="Helical" evidence="1">
    <location>
        <begin position="84"/>
        <end position="107"/>
    </location>
</feature>
<comment type="caution">
    <text evidence="2">The sequence shown here is derived from an EMBL/GenBank/DDBJ whole genome shotgun (WGS) entry which is preliminary data.</text>
</comment>
<keyword evidence="1" id="KW-0812">Transmembrane</keyword>
<keyword evidence="3" id="KW-1185">Reference proteome</keyword>
<reference evidence="2" key="1">
    <citation type="submission" date="2021-04" db="EMBL/GenBank/DDBJ databases">
        <title>The genome sequence of Ideonella sp. 4Y11.</title>
        <authorList>
            <person name="Liu Y."/>
        </authorList>
    </citation>
    <scope>NUCLEOTIDE SEQUENCE</scope>
    <source>
        <strain evidence="2">4Y11</strain>
    </source>
</reference>
<name>A0A940YHJ9_9BURK</name>
<keyword evidence="1" id="KW-1133">Transmembrane helix</keyword>